<proteinExistence type="inferred from homology"/>
<dbReference type="SUPFAM" id="SSF56112">
    <property type="entry name" value="Protein kinase-like (PK-like)"/>
    <property type="match status" value="1"/>
</dbReference>
<protein>
    <recommendedName>
        <fullName evidence="2">non-specific serine/threonine protein kinase</fullName>
        <ecNumber evidence="2">2.7.11.1</ecNumber>
    </recommendedName>
</protein>
<dbReference type="InterPro" id="IPR000719">
    <property type="entry name" value="Prot_kinase_dom"/>
</dbReference>
<keyword evidence="17" id="KW-1185">Reference proteome</keyword>
<evidence type="ECO:0000256" key="4">
    <source>
        <dbReference type="ARBA" id="ARBA00022527"/>
    </source>
</evidence>
<dbReference type="Proteomes" id="UP000242913">
    <property type="component" value="Unassembled WGS sequence"/>
</dbReference>
<name>A0A238C4D0_9BILA</name>
<evidence type="ECO:0000313" key="17">
    <source>
        <dbReference type="Proteomes" id="UP000242913"/>
    </source>
</evidence>
<comment type="catalytic activity">
    <reaction evidence="11">
        <text>L-seryl-[protein] + ATP = O-phospho-L-seryl-[protein] + ADP + H(+)</text>
        <dbReference type="Rhea" id="RHEA:17989"/>
        <dbReference type="Rhea" id="RHEA-COMP:9863"/>
        <dbReference type="Rhea" id="RHEA-COMP:11604"/>
        <dbReference type="ChEBI" id="CHEBI:15378"/>
        <dbReference type="ChEBI" id="CHEBI:29999"/>
        <dbReference type="ChEBI" id="CHEBI:30616"/>
        <dbReference type="ChEBI" id="CHEBI:83421"/>
        <dbReference type="ChEBI" id="CHEBI:456216"/>
        <dbReference type="EC" id="2.7.11.1"/>
    </reaction>
</comment>
<evidence type="ECO:0000256" key="1">
    <source>
        <dbReference type="ARBA" id="ARBA00010883"/>
    </source>
</evidence>
<dbReference type="FunFam" id="3.30.200.20:FF:000114">
    <property type="entry name" value="serine/threonine-protein kinase OSR1 isoform X1"/>
    <property type="match status" value="1"/>
</dbReference>
<feature type="binding site" evidence="12">
    <location>
        <position position="499"/>
    </location>
    <ligand>
        <name>ATP</name>
        <dbReference type="ChEBI" id="CHEBI:30616"/>
    </ligand>
</feature>
<dbReference type="GO" id="GO:0090389">
    <property type="term" value="P:phagosome-lysosome fusion involved in apoptotic cell clearance"/>
    <property type="evidence" value="ECO:0007669"/>
    <property type="project" value="TreeGrafter"/>
</dbReference>
<keyword evidence="7" id="KW-0418">Kinase</keyword>
<gene>
    <name evidence="16" type="ORF">X798_00839</name>
</gene>
<dbReference type="FunFam" id="1.20.1270.60:FF:000008">
    <property type="entry name" value="Sorting nexin"/>
    <property type="match status" value="1"/>
</dbReference>
<evidence type="ECO:0000256" key="2">
    <source>
        <dbReference type="ARBA" id="ARBA00012513"/>
    </source>
</evidence>
<evidence type="ECO:0000259" key="15">
    <source>
        <dbReference type="PROSITE" id="PS50195"/>
    </source>
</evidence>
<dbReference type="Gene3D" id="1.10.510.10">
    <property type="entry name" value="Transferase(Phosphotransferase) domain 1"/>
    <property type="match status" value="2"/>
</dbReference>
<keyword evidence="9" id="KW-0653">Protein transport</keyword>
<feature type="domain" description="PX" evidence="15">
    <location>
        <begin position="54"/>
        <end position="201"/>
    </location>
</feature>
<dbReference type="InterPro" id="IPR017441">
    <property type="entry name" value="Protein_kinase_ATP_BS"/>
</dbReference>
<dbReference type="AlphaFoldDB" id="A0A238C4D0"/>
<keyword evidence="6 12" id="KW-0547">Nucleotide-binding</keyword>
<dbReference type="OrthoDB" id="9976382at2759"/>
<dbReference type="PROSITE" id="PS50195">
    <property type="entry name" value="PX"/>
    <property type="match status" value="1"/>
</dbReference>
<dbReference type="InterPro" id="IPR011009">
    <property type="entry name" value="Kinase-like_dom_sf"/>
</dbReference>
<dbReference type="FunFam" id="3.30.1520.10:FF:000001">
    <property type="entry name" value="Sorting nexin"/>
    <property type="match status" value="1"/>
</dbReference>
<evidence type="ECO:0000256" key="3">
    <source>
        <dbReference type="ARBA" id="ARBA00022448"/>
    </source>
</evidence>
<evidence type="ECO:0000256" key="13">
    <source>
        <dbReference type="SAM" id="MobiDB-lite"/>
    </source>
</evidence>
<evidence type="ECO:0000256" key="5">
    <source>
        <dbReference type="ARBA" id="ARBA00022679"/>
    </source>
</evidence>
<dbReference type="GO" id="GO:0005524">
    <property type="term" value="F:ATP binding"/>
    <property type="evidence" value="ECO:0007669"/>
    <property type="project" value="UniProtKB-UniRule"/>
</dbReference>
<sequence length="930" mass="105936">MAEILNETTTMTNPLDPTGNNDAIEKNGETSILMGNGDVLDEKTQFTEEISVDLSKDNSLIVDISDALSERDKVKYTVHTKTTLPDFSKNEISVVREHEEFIWLHTCLEENEAYAGFIIPPTPPRPDFDASREKLQRLGESESTMTKDEFLKMKQELEQEYLATFKKTVAMHEVFLCRLAAHPVFRNDPNFRIFLEYEQDLSVRAKNTKELVGSFWKRLTQSADEVLLSGQKDVDDFFEHERNYLLEYYTHVKEASLRCDRISRLRKNVADSYARIGLCFEKMAQQELDRELQKDFVREALTFEKLKKHESRVATDEELKLGDTLQYYTKDTDAAKDLLYRRMRCLANYEGANKTLERARGRNKDILKAEAEQSEACKKFEDISEVARGELLDFKKRRLVAFKKNLTDLADLQIKHAKINVVDDGLWSIRVSQVINFFTSFVSESLWMSTTYPPDEGSGGAVWPNKKEDYVLQDSIGIGATATVYKALCIPRNELCAIKCINLEKCQTSVDELFHEINVNETCWERRAMALCMHPNVVMYHTSFVVGEELWVVMRLLNCGSMLDILKRRIKVKDCTDEKTEFGLSILNWLKWRIRAMGKEAASAGVLDEVTIATVLKEVLRGLEYFHSSGQIHRDIKKVRHTFVGTPCWMAPEVMEQVSGYDFKADIWSFGILAIELATGTAPYHKFPPMKVLMLTLQNDPPNLDTNSERKDQYKAYGKSFRHVIKDCLQKDPSKRPTASELLKYSFFKKAKDKKYLVHALIENLASMPLPFHHQSDAPKKVASGKLKKNSEGNWEFEPEETESEEEGEKADLPTTSTAVATSSETINLVLRVRNAQKELNDIKFDYTPSVDTVEGIAHELVAAELIDGHDLVVVAANLKKLVDAALSKSDKKSVTFALSSVPPQEMPDERALIGFAQISLIDSTNAQTE</sequence>
<keyword evidence="5" id="KW-0808">Transferase</keyword>
<evidence type="ECO:0000256" key="9">
    <source>
        <dbReference type="ARBA" id="ARBA00022927"/>
    </source>
</evidence>
<dbReference type="Pfam" id="PF00069">
    <property type="entry name" value="Pkinase"/>
    <property type="match status" value="2"/>
</dbReference>
<dbReference type="PANTHER" id="PTHR45850">
    <property type="entry name" value="SORTING NEXIN FAMILY MEMBER"/>
    <property type="match status" value="1"/>
</dbReference>
<dbReference type="EC" id="2.7.11.1" evidence="2"/>
<dbReference type="InterPro" id="IPR024678">
    <property type="entry name" value="Kinase_OSR1/WNK_CCT"/>
</dbReference>
<keyword evidence="4" id="KW-0723">Serine/threonine-protein kinase</keyword>
<dbReference type="Gene3D" id="3.10.20.90">
    <property type="entry name" value="Phosphatidylinositol 3-kinase Catalytic Subunit, Chain A, domain 1"/>
    <property type="match status" value="1"/>
</dbReference>
<dbReference type="CDD" id="cd07621">
    <property type="entry name" value="BAR_SNX5_6"/>
    <property type="match status" value="1"/>
</dbReference>
<dbReference type="PROSITE" id="PS00107">
    <property type="entry name" value="PROTEIN_KINASE_ATP"/>
    <property type="match status" value="1"/>
</dbReference>
<dbReference type="Pfam" id="PF12202">
    <property type="entry name" value="OSR1_C"/>
    <property type="match status" value="1"/>
</dbReference>
<feature type="compositionally biased region" description="Acidic residues" evidence="13">
    <location>
        <begin position="795"/>
        <end position="809"/>
    </location>
</feature>
<evidence type="ECO:0000256" key="10">
    <source>
        <dbReference type="ARBA" id="ARBA00047899"/>
    </source>
</evidence>
<dbReference type="FunFam" id="1.10.510.10:FF:000947">
    <property type="entry name" value="serine/threonine-protein kinase OSR1"/>
    <property type="match status" value="1"/>
</dbReference>
<dbReference type="GO" id="GO:0005768">
    <property type="term" value="C:endosome"/>
    <property type="evidence" value="ECO:0007669"/>
    <property type="project" value="UniProtKB-ARBA"/>
</dbReference>
<comment type="similarity">
    <text evidence="1">Belongs to the sorting nexin family.</text>
</comment>
<feature type="region of interest" description="Disordered" evidence="13">
    <location>
        <begin position="1"/>
        <end position="20"/>
    </location>
</feature>
<dbReference type="Gene3D" id="1.20.1270.60">
    <property type="entry name" value="Arfaptin homology (AH) domain/BAR domain"/>
    <property type="match status" value="1"/>
</dbReference>
<dbReference type="InterPro" id="IPR015404">
    <property type="entry name" value="Vps5_C"/>
</dbReference>
<evidence type="ECO:0000256" key="8">
    <source>
        <dbReference type="ARBA" id="ARBA00022840"/>
    </source>
</evidence>
<dbReference type="Pfam" id="PF00787">
    <property type="entry name" value="PX"/>
    <property type="match status" value="1"/>
</dbReference>
<organism evidence="16 17">
    <name type="scientific">Onchocerca flexuosa</name>
    <dbReference type="NCBI Taxonomy" id="387005"/>
    <lineage>
        <taxon>Eukaryota</taxon>
        <taxon>Metazoa</taxon>
        <taxon>Ecdysozoa</taxon>
        <taxon>Nematoda</taxon>
        <taxon>Chromadorea</taxon>
        <taxon>Rhabditida</taxon>
        <taxon>Spirurina</taxon>
        <taxon>Spiruromorpha</taxon>
        <taxon>Filarioidea</taxon>
        <taxon>Onchocercidae</taxon>
        <taxon>Onchocerca</taxon>
    </lineage>
</organism>
<dbReference type="InterPro" id="IPR001683">
    <property type="entry name" value="PX_dom"/>
</dbReference>
<dbReference type="Pfam" id="PF09325">
    <property type="entry name" value="Vps5"/>
    <property type="match status" value="1"/>
</dbReference>
<dbReference type="GO" id="GO:0035091">
    <property type="term" value="F:phosphatidylinositol binding"/>
    <property type="evidence" value="ECO:0007669"/>
    <property type="project" value="InterPro"/>
</dbReference>
<dbReference type="Gene3D" id="3.30.1520.10">
    <property type="entry name" value="Phox-like domain"/>
    <property type="match status" value="1"/>
</dbReference>
<dbReference type="SUPFAM" id="SSF64268">
    <property type="entry name" value="PX domain"/>
    <property type="match status" value="1"/>
</dbReference>
<evidence type="ECO:0000256" key="12">
    <source>
        <dbReference type="PROSITE-ProRule" id="PRU10141"/>
    </source>
</evidence>
<dbReference type="EMBL" id="KZ269978">
    <property type="protein sequence ID" value="OZC12317.1"/>
    <property type="molecule type" value="Genomic_DNA"/>
</dbReference>
<dbReference type="PROSITE" id="PS50011">
    <property type="entry name" value="PROTEIN_KINASE_DOM"/>
    <property type="match status" value="1"/>
</dbReference>
<feature type="domain" description="Protein kinase" evidence="14">
    <location>
        <begin position="470"/>
        <end position="748"/>
    </location>
</feature>
<dbReference type="Gene3D" id="3.30.200.20">
    <property type="entry name" value="Phosphorylase Kinase, domain 1"/>
    <property type="match status" value="1"/>
</dbReference>
<evidence type="ECO:0000256" key="11">
    <source>
        <dbReference type="ARBA" id="ARBA00048679"/>
    </source>
</evidence>
<evidence type="ECO:0000256" key="7">
    <source>
        <dbReference type="ARBA" id="ARBA00022777"/>
    </source>
</evidence>
<evidence type="ECO:0000313" key="16">
    <source>
        <dbReference type="EMBL" id="OZC12317.1"/>
    </source>
</evidence>
<feature type="region of interest" description="Disordered" evidence="13">
    <location>
        <begin position="776"/>
        <end position="818"/>
    </location>
</feature>
<comment type="catalytic activity">
    <reaction evidence="10">
        <text>L-threonyl-[protein] + ATP = O-phospho-L-threonyl-[protein] + ADP + H(+)</text>
        <dbReference type="Rhea" id="RHEA:46608"/>
        <dbReference type="Rhea" id="RHEA-COMP:11060"/>
        <dbReference type="Rhea" id="RHEA-COMP:11605"/>
        <dbReference type="ChEBI" id="CHEBI:15378"/>
        <dbReference type="ChEBI" id="CHEBI:30013"/>
        <dbReference type="ChEBI" id="CHEBI:30616"/>
        <dbReference type="ChEBI" id="CHEBI:61977"/>
        <dbReference type="ChEBI" id="CHEBI:456216"/>
        <dbReference type="EC" id="2.7.11.1"/>
    </reaction>
</comment>
<dbReference type="GO" id="GO:0015031">
    <property type="term" value="P:protein transport"/>
    <property type="evidence" value="ECO:0007669"/>
    <property type="project" value="UniProtKB-KW"/>
</dbReference>
<evidence type="ECO:0000256" key="6">
    <source>
        <dbReference type="ARBA" id="ARBA00022741"/>
    </source>
</evidence>
<dbReference type="GO" id="GO:0004674">
    <property type="term" value="F:protein serine/threonine kinase activity"/>
    <property type="evidence" value="ECO:0007669"/>
    <property type="project" value="UniProtKB-KW"/>
</dbReference>
<reference evidence="16 17" key="1">
    <citation type="submission" date="2015-12" db="EMBL/GenBank/DDBJ databases">
        <title>Draft genome of the nematode, Onchocerca flexuosa.</title>
        <authorList>
            <person name="Mitreva M."/>
        </authorList>
    </citation>
    <scope>NUCLEOTIDE SEQUENCE [LARGE SCALE GENOMIC DNA]</scope>
    <source>
        <strain evidence="16">Red Deer</strain>
    </source>
</reference>
<dbReference type="PANTHER" id="PTHR45850:SF1">
    <property type="entry name" value="SORTING NEXIN 6, ISOFORM B"/>
    <property type="match status" value="1"/>
</dbReference>
<evidence type="ECO:0000259" key="14">
    <source>
        <dbReference type="PROSITE" id="PS50011"/>
    </source>
</evidence>
<dbReference type="InterPro" id="IPR036871">
    <property type="entry name" value="PX_dom_sf"/>
</dbReference>
<dbReference type="CDD" id="cd06892">
    <property type="entry name" value="PX_SNX5_like"/>
    <property type="match status" value="1"/>
</dbReference>
<keyword evidence="8 12" id="KW-0067">ATP-binding</keyword>
<dbReference type="InterPro" id="IPR027267">
    <property type="entry name" value="AH/BAR_dom_sf"/>
</dbReference>
<accession>A0A238C4D0</accession>
<keyword evidence="3" id="KW-0813">Transport</keyword>